<evidence type="ECO:0000313" key="4">
    <source>
        <dbReference type="Proteomes" id="UP001341259"/>
    </source>
</evidence>
<feature type="domain" description="DNA methylase adenine-specific" evidence="2">
    <location>
        <begin position="210"/>
        <end position="511"/>
    </location>
</feature>
<dbReference type="Gene3D" id="3.40.50.150">
    <property type="entry name" value="Vaccinia Virus protein VP39"/>
    <property type="match status" value="1"/>
</dbReference>
<dbReference type="InterPro" id="IPR052916">
    <property type="entry name" value="Type-I_RE_MTase_Subunit"/>
</dbReference>
<dbReference type="GO" id="GO:0032259">
    <property type="term" value="P:methylation"/>
    <property type="evidence" value="ECO:0007669"/>
    <property type="project" value="UniProtKB-KW"/>
</dbReference>
<dbReference type="RefSeq" id="WP_328340440.1">
    <property type="nucleotide sequence ID" value="NZ_CP107906.1"/>
</dbReference>
<keyword evidence="3" id="KW-0489">Methyltransferase</keyword>
<dbReference type="GO" id="GO:0008168">
    <property type="term" value="F:methyltransferase activity"/>
    <property type="evidence" value="ECO:0007669"/>
    <property type="project" value="UniProtKB-KW"/>
</dbReference>
<dbReference type="PANTHER" id="PTHR42998:SF1">
    <property type="entry name" value="TYPE I RESTRICTION ENZYME HINDI METHYLASE SUBUNIT"/>
    <property type="match status" value="1"/>
</dbReference>
<dbReference type="InterPro" id="IPR029063">
    <property type="entry name" value="SAM-dependent_MTases_sf"/>
</dbReference>
<dbReference type="SUPFAM" id="SSF53335">
    <property type="entry name" value="S-adenosyl-L-methionine-dependent methyltransferases"/>
    <property type="match status" value="1"/>
</dbReference>
<dbReference type="PANTHER" id="PTHR42998">
    <property type="entry name" value="TYPE I RESTRICTION ENZYME HINDVIIP M PROTEIN-RELATED"/>
    <property type="match status" value="1"/>
</dbReference>
<keyword evidence="3" id="KW-0808">Transferase</keyword>
<organism evidence="3 4">
    <name type="scientific">Streptomyces violaceus</name>
    <name type="common">Streptomyces venezuelae</name>
    <dbReference type="NCBI Taxonomy" id="1936"/>
    <lineage>
        <taxon>Bacteria</taxon>
        <taxon>Bacillati</taxon>
        <taxon>Actinomycetota</taxon>
        <taxon>Actinomycetes</taxon>
        <taxon>Kitasatosporales</taxon>
        <taxon>Streptomycetaceae</taxon>
        <taxon>Streptomyces</taxon>
    </lineage>
</organism>
<sequence length="557" mass="60345">MSEFDGVFVSRGDIARLTGVKRPAVTNWERRHADFPQPLGATPDRPADIEVFSAAEILDWLDGRTINAKGRRSEEPEGTTYGDRFRSALGVTRTGALLKAVERLSGSEAERFRGGLSHADYITVLLTLVYVRGCLPEEWQGILTEAGRYQFPHSGELLVRRLASAVRRGLGPAHEDLILALSHNLGDSRVNETIRLLDDTGPVDGVEHVQAFEALLIRYSELMGRRAGDFFTPRAAVDVLTKLVADGSHDVRTVHDPFVRAGELLSAACDAVANTQGGPLDASGAGVGEHPLALAGMNLALHGVPEARLRPGGTVPSAGDSHGHEGFDRIVTNPPFNMRLERPVQYGHWRYGPPPQHNANFDWLQYVVTQLRPDGRAAVLMPDIAAFSANPSERKIRAAMVEDGAVEALVALPDQLFTTTGISVTIWLLRRPTGVCDEVLFIDARHLGALVSRVQRELAPHETNHIVEDYRSWAAARAGGAAFSGTEGLSSAVSIEKIREQDYTLSPAFHVPSSVPSGTRSVEPADLAALVGRLKQLHARAREADGEVEELLGGYGL</sequence>
<evidence type="ECO:0000259" key="2">
    <source>
        <dbReference type="Pfam" id="PF02384"/>
    </source>
</evidence>
<dbReference type="InterPro" id="IPR003356">
    <property type="entry name" value="DNA_methylase_A-5"/>
</dbReference>
<protein>
    <submittedName>
        <fullName evidence="3">SAM-dependent methyltransferase</fullName>
    </submittedName>
</protein>
<keyword evidence="4" id="KW-1185">Reference proteome</keyword>
<accession>A0ABZ1NVN5</accession>
<keyword evidence="1" id="KW-0680">Restriction system</keyword>
<gene>
    <name evidence="3" type="ORF">OHB29_20485</name>
</gene>
<reference evidence="3 4" key="1">
    <citation type="submission" date="2022-10" db="EMBL/GenBank/DDBJ databases">
        <title>The complete genomes of actinobacterial strains from the NBC collection.</title>
        <authorList>
            <person name="Joergensen T.S."/>
            <person name="Alvarez Arevalo M."/>
            <person name="Sterndorff E.B."/>
            <person name="Faurdal D."/>
            <person name="Vuksanovic O."/>
            <person name="Mourched A.-S."/>
            <person name="Charusanti P."/>
            <person name="Shaw S."/>
            <person name="Blin K."/>
            <person name="Weber T."/>
        </authorList>
    </citation>
    <scope>NUCLEOTIDE SEQUENCE [LARGE SCALE GENOMIC DNA]</scope>
    <source>
        <strain evidence="3 4">NBC_00456</strain>
    </source>
</reference>
<dbReference type="Pfam" id="PF02384">
    <property type="entry name" value="N6_Mtase"/>
    <property type="match status" value="1"/>
</dbReference>
<dbReference type="InterPro" id="IPR002052">
    <property type="entry name" value="DNA_methylase_N6_adenine_CS"/>
</dbReference>
<name>A0ABZ1NVN5_STRVL</name>
<evidence type="ECO:0000313" key="3">
    <source>
        <dbReference type="EMBL" id="WUG95233.1"/>
    </source>
</evidence>
<proteinExistence type="predicted"/>
<dbReference type="PRINTS" id="PR00507">
    <property type="entry name" value="N12N6MTFRASE"/>
</dbReference>
<dbReference type="EMBL" id="CP107906">
    <property type="protein sequence ID" value="WUG95233.1"/>
    <property type="molecule type" value="Genomic_DNA"/>
</dbReference>
<evidence type="ECO:0000256" key="1">
    <source>
        <dbReference type="ARBA" id="ARBA00022747"/>
    </source>
</evidence>
<dbReference type="Proteomes" id="UP001341259">
    <property type="component" value="Chromosome"/>
</dbReference>
<dbReference type="PROSITE" id="PS00092">
    <property type="entry name" value="N6_MTASE"/>
    <property type="match status" value="1"/>
</dbReference>